<name>A0A7Y9EU52_9MICO</name>
<reference evidence="1 2" key="1">
    <citation type="submission" date="2020-07" db="EMBL/GenBank/DDBJ databases">
        <title>Sequencing the genomes of 1000 actinobacteria strains.</title>
        <authorList>
            <person name="Klenk H.-P."/>
        </authorList>
    </citation>
    <scope>NUCLEOTIDE SEQUENCE [LARGE SCALE GENOMIC DNA]</scope>
    <source>
        <strain evidence="1 2">DSM 22185</strain>
    </source>
</reference>
<organism evidence="1 2">
    <name type="scientific">Microbacterium pseudoresistens</name>
    <dbReference type="NCBI Taxonomy" id="640634"/>
    <lineage>
        <taxon>Bacteria</taxon>
        <taxon>Bacillati</taxon>
        <taxon>Actinomycetota</taxon>
        <taxon>Actinomycetes</taxon>
        <taxon>Micrococcales</taxon>
        <taxon>Microbacteriaceae</taxon>
        <taxon>Microbacterium</taxon>
    </lineage>
</organism>
<accession>A0A7Y9EU52</accession>
<gene>
    <name evidence="1" type="ORF">BKA02_001069</name>
</gene>
<protein>
    <recommendedName>
        <fullName evidence="3">HIRAN domain-containing protein</fullName>
    </recommendedName>
</protein>
<dbReference type="AlphaFoldDB" id="A0A7Y9EU52"/>
<evidence type="ECO:0008006" key="3">
    <source>
        <dbReference type="Google" id="ProtNLM"/>
    </source>
</evidence>
<proteinExistence type="predicted"/>
<keyword evidence="2" id="KW-1185">Reference proteome</keyword>
<sequence length="142" mass="15583">MPAWWEQFLHITIGRVSRHDELPDLRHLPTRSVVLERTHYLVNDRERDSQAPRTYVLRTQSRTRRSPAGVAVTSNGRGVGHLSADAAHVMGPLLDQLGGAAIINGAGPKAGSIRLRIDLPTPDSVGVFIQTLASTLERSDHP</sequence>
<evidence type="ECO:0000313" key="2">
    <source>
        <dbReference type="Proteomes" id="UP000552045"/>
    </source>
</evidence>
<comment type="caution">
    <text evidence="1">The sequence shown here is derived from an EMBL/GenBank/DDBJ whole genome shotgun (WGS) entry which is preliminary data.</text>
</comment>
<dbReference type="EMBL" id="JACCBH010000001">
    <property type="protein sequence ID" value="NYD54014.1"/>
    <property type="molecule type" value="Genomic_DNA"/>
</dbReference>
<evidence type="ECO:0000313" key="1">
    <source>
        <dbReference type="EMBL" id="NYD54014.1"/>
    </source>
</evidence>
<dbReference type="RefSeq" id="WP_179431995.1">
    <property type="nucleotide sequence ID" value="NZ_BAABLC010000001.1"/>
</dbReference>
<dbReference type="Proteomes" id="UP000552045">
    <property type="component" value="Unassembled WGS sequence"/>
</dbReference>